<protein>
    <submittedName>
        <fullName evidence="10">Multicomponent Na+:H+ antiporter subunit E</fullName>
    </submittedName>
</protein>
<evidence type="ECO:0000256" key="2">
    <source>
        <dbReference type="ARBA" id="ARBA00006228"/>
    </source>
</evidence>
<evidence type="ECO:0000256" key="8">
    <source>
        <dbReference type="SAM" id="Phobius"/>
    </source>
</evidence>
<name>A0A1H7S7U0_9LACT</name>
<evidence type="ECO:0000256" key="6">
    <source>
        <dbReference type="ARBA" id="ARBA00022989"/>
    </source>
</evidence>
<dbReference type="OrthoDB" id="9800498at2"/>
<keyword evidence="3" id="KW-0813">Transport</keyword>
<dbReference type="EMBL" id="FOBL01000007">
    <property type="protein sequence ID" value="SEL68595.1"/>
    <property type="molecule type" value="Genomic_DNA"/>
</dbReference>
<feature type="transmembrane region" description="Helical" evidence="8">
    <location>
        <begin position="35"/>
        <end position="57"/>
    </location>
</feature>
<sequence length="178" mass="20193">MKAYMRTIWDDLVKNKVIIILLSLVWILLFEEFTLFISLTGLFMAIVVVLFTNRFMLKGDYQHTYMIGLLTLAEYGARLLTGIWLAGFEVIPYILSGKTDVQIISCETKLSDELLINILANSITLTPGTVTVEKKGNQLRVLALNPPAEDGDPRDVIPYKLENVLLRYENKLKKGSRP</sequence>
<evidence type="ECO:0000313" key="9">
    <source>
        <dbReference type="EMBL" id="GEK89093.1"/>
    </source>
</evidence>
<dbReference type="InterPro" id="IPR002758">
    <property type="entry name" value="Cation_antiport_E"/>
</dbReference>
<keyword evidence="4" id="KW-1003">Cell membrane</keyword>
<dbReference type="Proteomes" id="UP000198548">
    <property type="component" value="Unassembled WGS sequence"/>
</dbReference>
<keyword evidence="3" id="KW-0050">Antiport</keyword>
<dbReference type="EMBL" id="BJUX01000010">
    <property type="protein sequence ID" value="GEK89093.1"/>
    <property type="molecule type" value="Genomic_DNA"/>
</dbReference>
<dbReference type="AlphaFoldDB" id="A0A1H7S7U0"/>
<reference evidence="9 12" key="2">
    <citation type="submission" date="2019-07" db="EMBL/GenBank/DDBJ databases">
        <title>Whole genome shotgun sequence of Alkalibacterium putridalgicola NBRC 103243.</title>
        <authorList>
            <person name="Hosoyama A."/>
            <person name="Uohara A."/>
            <person name="Ohji S."/>
            <person name="Ichikawa N."/>
        </authorList>
    </citation>
    <scope>NUCLEOTIDE SEQUENCE [LARGE SCALE GENOMIC DNA]</scope>
    <source>
        <strain evidence="9 12">NBRC 103243</strain>
    </source>
</reference>
<dbReference type="PANTHER" id="PTHR34584">
    <property type="entry name" value="NA(+)/H(+) ANTIPORTER SUBUNIT E1"/>
    <property type="match status" value="1"/>
</dbReference>
<keyword evidence="7 8" id="KW-0472">Membrane</keyword>
<evidence type="ECO:0000256" key="5">
    <source>
        <dbReference type="ARBA" id="ARBA00022692"/>
    </source>
</evidence>
<dbReference type="RefSeq" id="WP_091487299.1">
    <property type="nucleotide sequence ID" value="NZ_BJUX01000010.1"/>
</dbReference>
<evidence type="ECO:0000256" key="1">
    <source>
        <dbReference type="ARBA" id="ARBA00004651"/>
    </source>
</evidence>
<organism evidence="10 11">
    <name type="scientific">Alkalibacterium putridalgicola</name>
    <dbReference type="NCBI Taxonomy" id="426703"/>
    <lineage>
        <taxon>Bacteria</taxon>
        <taxon>Bacillati</taxon>
        <taxon>Bacillota</taxon>
        <taxon>Bacilli</taxon>
        <taxon>Lactobacillales</taxon>
        <taxon>Carnobacteriaceae</taxon>
        <taxon>Alkalibacterium</taxon>
    </lineage>
</organism>
<evidence type="ECO:0000256" key="7">
    <source>
        <dbReference type="ARBA" id="ARBA00023136"/>
    </source>
</evidence>
<comment type="similarity">
    <text evidence="2">Belongs to the CPA3 antiporters (TC 2.A.63) subunit E family.</text>
</comment>
<dbReference type="GO" id="GO:0015297">
    <property type="term" value="F:antiporter activity"/>
    <property type="evidence" value="ECO:0007669"/>
    <property type="project" value="UniProtKB-KW"/>
</dbReference>
<feature type="transmembrane region" description="Helical" evidence="8">
    <location>
        <begin position="12"/>
        <end position="29"/>
    </location>
</feature>
<dbReference type="Proteomes" id="UP000321425">
    <property type="component" value="Unassembled WGS sequence"/>
</dbReference>
<comment type="subcellular location">
    <subcellularLocation>
        <location evidence="1">Cell membrane</location>
        <topology evidence="1">Multi-pass membrane protein</topology>
    </subcellularLocation>
</comment>
<proteinExistence type="inferred from homology"/>
<dbReference type="Pfam" id="PF01899">
    <property type="entry name" value="MNHE"/>
    <property type="match status" value="1"/>
</dbReference>
<keyword evidence="6 8" id="KW-1133">Transmembrane helix</keyword>
<dbReference type="PANTHER" id="PTHR34584:SF1">
    <property type="entry name" value="NA(+)_H(+) ANTIPORTER SUBUNIT E1"/>
    <property type="match status" value="1"/>
</dbReference>
<evidence type="ECO:0000313" key="12">
    <source>
        <dbReference type="Proteomes" id="UP000321425"/>
    </source>
</evidence>
<evidence type="ECO:0000313" key="11">
    <source>
        <dbReference type="Proteomes" id="UP000198548"/>
    </source>
</evidence>
<evidence type="ECO:0000313" key="10">
    <source>
        <dbReference type="EMBL" id="SEL68595.1"/>
    </source>
</evidence>
<dbReference type="GO" id="GO:0008324">
    <property type="term" value="F:monoatomic cation transmembrane transporter activity"/>
    <property type="evidence" value="ECO:0007669"/>
    <property type="project" value="InterPro"/>
</dbReference>
<gene>
    <name evidence="9" type="ORF">APU01nite_11320</name>
    <name evidence="10" type="ORF">SAMN04488100_10743</name>
</gene>
<dbReference type="STRING" id="426703.SAMN04488100_10743"/>
<keyword evidence="12" id="KW-1185">Reference proteome</keyword>
<evidence type="ECO:0000256" key="3">
    <source>
        <dbReference type="ARBA" id="ARBA00022449"/>
    </source>
</evidence>
<dbReference type="GO" id="GO:0005886">
    <property type="term" value="C:plasma membrane"/>
    <property type="evidence" value="ECO:0007669"/>
    <property type="project" value="UniProtKB-SubCell"/>
</dbReference>
<accession>A0A1H7S7U0</accession>
<keyword evidence="5 8" id="KW-0812">Transmembrane</keyword>
<reference evidence="10 11" key="1">
    <citation type="submission" date="2016-10" db="EMBL/GenBank/DDBJ databases">
        <authorList>
            <person name="de Groot N.N."/>
        </authorList>
    </citation>
    <scope>NUCLEOTIDE SEQUENCE [LARGE SCALE GENOMIC DNA]</scope>
    <source>
        <strain evidence="10 11">DSM 19182</strain>
    </source>
</reference>
<evidence type="ECO:0000256" key="4">
    <source>
        <dbReference type="ARBA" id="ARBA00022475"/>
    </source>
</evidence>